<sequence length="77" mass="8900">MVLSIYEKQRVLFYNSAGLQPSQIVSALKVEDIRTTRQTVARFLRRFQQTQTIARKEGSGRPSKITPQVRYIVDQAM</sequence>
<comment type="caution">
    <text evidence="1">The sequence shown here is derived from an EMBL/GenBank/DDBJ whole genome shotgun (WGS) entry which is preliminary data.</text>
</comment>
<dbReference type="InterPro" id="IPR009057">
    <property type="entry name" value="Homeodomain-like_sf"/>
</dbReference>
<reference evidence="1" key="1">
    <citation type="submission" date="2023-03" db="EMBL/GenBank/DDBJ databases">
        <authorList>
            <person name="Steffen K."/>
            <person name="Cardenas P."/>
        </authorList>
    </citation>
    <scope>NUCLEOTIDE SEQUENCE</scope>
</reference>
<proteinExistence type="predicted"/>
<dbReference type="SUPFAM" id="SSF46689">
    <property type="entry name" value="Homeodomain-like"/>
    <property type="match status" value="1"/>
</dbReference>
<accession>A0AA35S7T2</accession>
<keyword evidence="2" id="KW-1185">Reference proteome</keyword>
<dbReference type="EMBL" id="CASHTH010002067">
    <property type="protein sequence ID" value="CAI8024243.1"/>
    <property type="molecule type" value="Genomic_DNA"/>
</dbReference>
<dbReference type="Proteomes" id="UP001174909">
    <property type="component" value="Unassembled WGS sequence"/>
</dbReference>
<evidence type="ECO:0000313" key="1">
    <source>
        <dbReference type="EMBL" id="CAI8024243.1"/>
    </source>
</evidence>
<dbReference type="AlphaFoldDB" id="A0AA35S7T2"/>
<protein>
    <submittedName>
        <fullName evidence="1">Uncharacterized protein</fullName>
    </submittedName>
</protein>
<feature type="non-terminal residue" evidence="1">
    <location>
        <position position="77"/>
    </location>
</feature>
<organism evidence="1 2">
    <name type="scientific">Geodia barretti</name>
    <name type="common">Barrett's horny sponge</name>
    <dbReference type="NCBI Taxonomy" id="519541"/>
    <lineage>
        <taxon>Eukaryota</taxon>
        <taxon>Metazoa</taxon>
        <taxon>Porifera</taxon>
        <taxon>Demospongiae</taxon>
        <taxon>Heteroscleromorpha</taxon>
        <taxon>Tetractinellida</taxon>
        <taxon>Astrophorina</taxon>
        <taxon>Geodiidae</taxon>
        <taxon>Geodia</taxon>
    </lineage>
</organism>
<name>A0AA35S7T2_GEOBA</name>
<evidence type="ECO:0000313" key="2">
    <source>
        <dbReference type="Proteomes" id="UP001174909"/>
    </source>
</evidence>
<gene>
    <name evidence="1" type="ORF">GBAR_LOCUS14099</name>
</gene>